<protein>
    <recommendedName>
        <fullName evidence="2">FtsH ternary system domain-containing protein</fullName>
    </recommendedName>
</protein>
<proteinExistence type="predicted"/>
<name>A0ABP3E793_9PSEU</name>
<accession>A0ABP3E793</accession>
<feature type="region of interest" description="Disordered" evidence="1">
    <location>
        <begin position="1"/>
        <end position="29"/>
    </location>
</feature>
<sequence length="267" mass="28897">MSATDTSLRVLEWTTSDRAGQPPRGDLGAPAELARPGPDVLAAVGRLVAVTSAKLRLSGPPLGDARPAGVGAALLCAAVGGRQRRSVAVGLAEAVPMPRSGADLVAHYGVSVRCAGALDAGLREVVLARSPLHALFEVPAPAEEHEVEAVLDLAIDDPPARRAAVLRLADVPTTPAQGRWRGELFERFRFRDRAFVLDVYEAAMTYHGDAHRARLREAEEDGGELLVATARWWQALASVERAHRRDLRARPAFTGYLDGIRFHWRYR</sequence>
<reference evidence="4" key="1">
    <citation type="journal article" date="2019" name="Int. J. Syst. Evol. Microbiol.">
        <title>The Global Catalogue of Microorganisms (GCM) 10K type strain sequencing project: providing services to taxonomists for standard genome sequencing and annotation.</title>
        <authorList>
            <consortium name="The Broad Institute Genomics Platform"/>
            <consortium name="The Broad Institute Genome Sequencing Center for Infectious Disease"/>
            <person name="Wu L."/>
            <person name="Ma J."/>
        </authorList>
    </citation>
    <scope>NUCLEOTIDE SEQUENCE [LARGE SCALE GENOMIC DNA]</scope>
    <source>
        <strain evidence="4">JCM 3380</strain>
    </source>
</reference>
<dbReference type="InterPro" id="IPR045480">
    <property type="entry name" value="fvmX1"/>
</dbReference>
<keyword evidence="4" id="KW-1185">Reference proteome</keyword>
<organism evidence="3 4">
    <name type="scientific">Saccharothrix mutabilis subsp. mutabilis</name>
    <dbReference type="NCBI Taxonomy" id="66855"/>
    <lineage>
        <taxon>Bacteria</taxon>
        <taxon>Bacillati</taxon>
        <taxon>Actinomycetota</taxon>
        <taxon>Actinomycetes</taxon>
        <taxon>Pseudonocardiales</taxon>
        <taxon>Pseudonocardiaceae</taxon>
        <taxon>Saccharothrix</taxon>
    </lineage>
</organism>
<feature type="domain" description="FtsH ternary system" evidence="2">
    <location>
        <begin position="22"/>
        <end position="262"/>
    </location>
</feature>
<evidence type="ECO:0000313" key="3">
    <source>
        <dbReference type="EMBL" id="GAA0252348.1"/>
    </source>
</evidence>
<dbReference type="Pfam" id="PF19998">
    <property type="entry name" value="fvmX1"/>
    <property type="match status" value="1"/>
</dbReference>
<feature type="compositionally biased region" description="Polar residues" evidence="1">
    <location>
        <begin position="1"/>
        <end position="18"/>
    </location>
</feature>
<dbReference type="RefSeq" id="WP_343937404.1">
    <property type="nucleotide sequence ID" value="NZ_BAAABU010000020.1"/>
</dbReference>
<comment type="caution">
    <text evidence="3">The sequence shown here is derived from an EMBL/GenBank/DDBJ whole genome shotgun (WGS) entry which is preliminary data.</text>
</comment>
<dbReference type="EMBL" id="BAAABU010000020">
    <property type="protein sequence ID" value="GAA0252348.1"/>
    <property type="molecule type" value="Genomic_DNA"/>
</dbReference>
<evidence type="ECO:0000256" key="1">
    <source>
        <dbReference type="SAM" id="MobiDB-lite"/>
    </source>
</evidence>
<dbReference type="Proteomes" id="UP001500416">
    <property type="component" value="Unassembled WGS sequence"/>
</dbReference>
<evidence type="ECO:0000259" key="2">
    <source>
        <dbReference type="Pfam" id="PF19998"/>
    </source>
</evidence>
<evidence type="ECO:0000313" key="4">
    <source>
        <dbReference type="Proteomes" id="UP001500416"/>
    </source>
</evidence>
<gene>
    <name evidence="3" type="ORF">GCM10010492_61080</name>
</gene>